<accession>A0A5B0P516</accession>
<sequence length="111" mass="12435">MDSHKLSHSIDFHSRQFHLLNHSTGPMLMPHAQLQLTDHTTTLPADPPSADRGPSFYIYTNTPTFDRSQATTWALWEPLLSTYPVCHPSIPFLATSRHQLTTSPPPTSSLT</sequence>
<gene>
    <name evidence="1" type="ORF">PGT21_023116</name>
</gene>
<evidence type="ECO:0000313" key="1">
    <source>
        <dbReference type="EMBL" id="KAA1096625.1"/>
    </source>
</evidence>
<comment type="caution">
    <text evidence="1">The sequence shown here is derived from an EMBL/GenBank/DDBJ whole genome shotgun (WGS) entry which is preliminary data.</text>
</comment>
<evidence type="ECO:0000313" key="2">
    <source>
        <dbReference type="Proteomes" id="UP000324748"/>
    </source>
</evidence>
<keyword evidence="2" id="KW-1185">Reference proteome</keyword>
<dbReference type="AlphaFoldDB" id="A0A5B0P516"/>
<name>A0A5B0P516_PUCGR</name>
<dbReference type="EMBL" id="VSWC01000067">
    <property type="protein sequence ID" value="KAA1096625.1"/>
    <property type="molecule type" value="Genomic_DNA"/>
</dbReference>
<organism evidence="1 2">
    <name type="scientific">Puccinia graminis f. sp. tritici</name>
    <dbReference type="NCBI Taxonomy" id="56615"/>
    <lineage>
        <taxon>Eukaryota</taxon>
        <taxon>Fungi</taxon>
        <taxon>Dikarya</taxon>
        <taxon>Basidiomycota</taxon>
        <taxon>Pucciniomycotina</taxon>
        <taxon>Pucciniomycetes</taxon>
        <taxon>Pucciniales</taxon>
        <taxon>Pucciniaceae</taxon>
        <taxon>Puccinia</taxon>
    </lineage>
</organism>
<proteinExistence type="predicted"/>
<dbReference type="Proteomes" id="UP000324748">
    <property type="component" value="Unassembled WGS sequence"/>
</dbReference>
<reference evidence="1 2" key="1">
    <citation type="submission" date="2019-05" db="EMBL/GenBank/DDBJ databases">
        <title>Emergence of the Ug99 lineage of the wheat stem rust pathogen through somatic hybridization.</title>
        <authorList>
            <person name="Li F."/>
            <person name="Upadhyaya N.M."/>
            <person name="Sperschneider J."/>
            <person name="Matny O."/>
            <person name="Nguyen-Phuc H."/>
            <person name="Mago R."/>
            <person name="Raley C."/>
            <person name="Miller M.E."/>
            <person name="Silverstein K.A.T."/>
            <person name="Henningsen E."/>
            <person name="Hirsch C.D."/>
            <person name="Visser B."/>
            <person name="Pretorius Z.A."/>
            <person name="Steffenson B.J."/>
            <person name="Schwessinger B."/>
            <person name="Dodds P.N."/>
            <person name="Figueroa M."/>
        </authorList>
    </citation>
    <scope>NUCLEOTIDE SEQUENCE [LARGE SCALE GENOMIC DNA]</scope>
    <source>
        <strain evidence="1">21-0</strain>
    </source>
</reference>
<protein>
    <submittedName>
        <fullName evidence="1">Uncharacterized protein</fullName>
    </submittedName>
</protein>